<accession>A0AA86RUK5</accession>
<keyword evidence="1" id="KW-0732">Signal</keyword>
<dbReference type="Gramene" id="rna-AYBTSS11_LOCUS139">
    <property type="protein sequence ID" value="CAJ1783023.1"/>
    <property type="gene ID" value="gene-AYBTSS11_LOCUS139"/>
</dbReference>
<keyword evidence="3" id="KW-1185">Reference proteome</keyword>
<dbReference type="Proteomes" id="UP001189624">
    <property type="component" value="Chromosome 1"/>
</dbReference>
<feature type="signal peptide" evidence="1">
    <location>
        <begin position="1"/>
        <end position="24"/>
    </location>
</feature>
<dbReference type="PANTHER" id="PTHR34961">
    <property type="entry name" value="TRANSMEMBRANE PROTEIN"/>
    <property type="match status" value="1"/>
</dbReference>
<dbReference type="PANTHER" id="PTHR34961:SF1">
    <property type="entry name" value="ROOT MERISTEM GROWTH FACTOR 10"/>
    <property type="match status" value="1"/>
</dbReference>
<evidence type="ECO:0000313" key="2">
    <source>
        <dbReference type="EMBL" id="CAJ1783023.1"/>
    </source>
</evidence>
<sequence length="127" mass="14816">MAMSVTYHPLFLLCIFFFFHACSARYLTTLHNKLEKKPHIKDVETSGFKHLGVMNEGNKKKTWLVPRNLRKGRRTPQKVLKAKRKDSGALETQSLASVYWRVPHKNDQNRVFNMDYSPPKTHPPSHN</sequence>
<dbReference type="InterPro" id="IPR053313">
    <property type="entry name" value="RGF"/>
</dbReference>
<name>A0AA86RUK5_9FABA</name>
<dbReference type="EMBL" id="OY731398">
    <property type="protein sequence ID" value="CAJ1783023.1"/>
    <property type="molecule type" value="Genomic_DNA"/>
</dbReference>
<dbReference type="AlphaFoldDB" id="A0AA86RUK5"/>
<gene>
    <name evidence="2" type="ORF">AYBTSS11_LOCUS139</name>
</gene>
<protein>
    <submittedName>
        <fullName evidence="2">Uncharacterized protein</fullName>
    </submittedName>
</protein>
<evidence type="ECO:0000256" key="1">
    <source>
        <dbReference type="SAM" id="SignalP"/>
    </source>
</evidence>
<proteinExistence type="predicted"/>
<reference evidence="2" key="1">
    <citation type="submission" date="2023-10" db="EMBL/GenBank/DDBJ databases">
        <authorList>
            <person name="Domelevo Entfellner J.-B."/>
        </authorList>
    </citation>
    <scope>NUCLEOTIDE SEQUENCE</scope>
</reference>
<organism evidence="2 3">
    <name type="scientific">Sphenostylis stenocarpa</name>
    <dbReference type="NCBI Taxonomy" id="92480"/>
    <lineage>
        <taxon>Eukaryota</taxon>
        <taxon>Viridiplantae</taxon>
        <taxon>Streptophyta</taxon>
        <taxon>Embryophyta</taxon>
        <taxon>Tracheophyta</taxon>
        <taxon>Spermatophyta</taxon>
        <taxon>Magnoliopsida</taxon>
        <taxon>eudicotyledons</taxon>
        <taxon>Gunneridae</taxon>
        <taxon>Pentapetalae</taxon>
        <taxon>rosids</taxon>
        <taxon>fabids</taxon>
        <taxon>Fabales</taxon>
        <taxon>Fabaceae</taxon>
        <taxon>Papilionoideae</taxon>
        <taxon>50 kb inversion clade</taxon>
        <taxon>NPAAA clade</taxon>
        <taxon>indigoferoid/millettioid clade</taxon>
        <taxon>Phaseoleae</taxon>
        <taxon>Sphenostylis</taxon>
    </lineage>
</organism>
<feature type="chain" id="PRO_5041709870" evidence="1">
    <location>
        <begin position="25"/>
        <end position="127"/>
    </location>
</feature>
<evidence type="ECO:0000313" key="3">
    <source>
        <dbReference type="Proteomes" id="UP001189624"/>
    </source>
</evidence>